<dbReference type="PANTHER" id="PTHR33373">
    <property type="entry name" value="OS07G0479600 PROTEIN"/>
    <property type="match status" value="1"/>
</dbReference>
<dbReference type="PANTHER" id="PTHR33373:SF13">
    <property type="entry name" value="DUF4050 DOMAIN-CONTAINING PROTEIN"/>
    <property type="match status" value="1"/>
</dbReference>
<feature type="domain" description="Gag1-like clamp" evidence="1">
    <location>
        <begin position="13"/>
        <end position="54"/>
    </location>
</feature>
<reference evidence="2" key="1">
    <citation type="submission" date="2018-02" db="EMBL/GenBank/DDBJ databases">
        <title>Rhizophora mucronata_Transcriptome.</title>
        <authorList>
            <person name="Meera S.P."/>
            <person name="Sreeshan A."/>
            <person name="Augustine A."/>
        </authorList>
    </citation>
    <scope>NUCLEOTIDE SEQUENCE</scope>
    <source>
        <tissue evidence="2">Leaf</tissue>
    </source>
</reference>
<dbReference type="Pfam" id="PF13259">
    <property type="entry name" value="clamp_Gag1-like"/>
    <property type="match status" value="1"/>
</dbReference>
<dbReference type="InterPro" id="IPR025124">
    <property type="entry name" value="Gag1-like_clamp"/>
</dbReference>
<dbReference type="EMBL" id="GGEC01042066">
    <property type="protein sequence ID" value="MBX22550.1"/>
    <property type="molecule type" value="Transcribed_RNA"/>
</dbReference>
<proteinExistence type="predicted"/>
<evidence type="ECO:0000259" key="1">
    <source>
        <dbReference type="Pfam" id="PF13259"/>
    </source>
</evidence>
<organism evidence="2">
    <name type="scientific">Rhizophora mucronata</name>
    <name type="common">Asiatic mangrove</name>
    <dbReference type="NCBI Taxonomy" id="61149"/>
    <lineage>
        <taxon>Eukaryota</taxon>
        <taxon>Viridiplantae</taxon>
        <taxon>Streptophyta</taxon>
        <taxon>Embryophyta</taxon>
        <taxon>Tracheophyta</taxon>
        <taxon>Spermatophyta</taxon>
        <taxon>Magnoliopsida</taxon>
        <taxon>eudicotyledons</taxon>
        <taxon>Gunneridae</taxon>
        <taxon>Pentapetalae</taxon>
        <taxon>rosids</taxon>
        <taxon>fabids</taxon>
        <taxon>Malpighiales</taxon>
        <taxon>Rhizophoraceae</taxon>
        <taxon>Rhizophora</taxon>
    </lineage>
</organism>
<sequence length="54" mass="6388">MPGNRAHQRWDHRLSWNAPYENLLGMTNGFARPIPLSEMVEFLVDVWEQEGLYD</sequence>
<accession>A0A2P2LX57</accession>
<dbReference type="AlphaFoldDB" id="A0A2P2LX57"/>
<name>A0A2P2LX57_RHIMU</name>
<evidence type="ECO:0000313" key="2">
    <source>
        <dbReference type="EMBL" id="MBX22550.1"/>
    </source>
</evidence>
<protein>
    <recommendedName>
        <fullName evidence="1">Gag1-like clamp domain-containing protein</fullName>
    </recommendedName>
</protein>